<dbReference type="InterPro" id="IPR050637">
    <property type="entry name" value="NLRP_innate_immun_reg"/>
</dbReference>
<keyword evidence="5" id="KW-0677">Repeat</keyword>
<protein>
    <submittedName>
        <fullName evidence="10">NLR family, pyrin domain containing 1A, WSB/EiJ strain specific</fullName>
    </submittedName>
</protein>
<dbReference type="Pfam" id="PF17779">
    <property type="entry name" value="WHD_NOD2"/>
    <property type="match status" value="1"/>
</dbReference>
<dbReference type="PANTHER" id="PTHR45690">
    <property type="entry name" value="NACHT, LRR AND PYD DOMAINS-CONTAINING PROTEIN 12"/>
    <property type="match status" value="1"/>
</dbReference>
<organism evidence="10">
    <name type="scientific">Mus musculus domesticus</name>
    <name type="common">western European house mouse</name>
    <dbReference type="NCBI Taxonomy" id="10092"/>
    <lineage>
        <taxon>Eukaryota</taxon>
        <taxon>Metazoa</taxon>
        <taxon>Chordata</taxon>
        <taxon>Craniata</taxon>
        <taxon>Vertebrata</taxon>
        <taxon>Euteleostomi</taxon>
        <taxon>Mammalia</taxon>
        <taxon>Eutheria</taxon>
        <taxon>Euarchontoglires</taxon>
        <taxon>Glires</taxon>
        <taxon>Rodentia</taxon>
        <taxon>Myomorpha</taxon>
        <taxon>Muroidea</taxon>
        <taxon>Muridae</taxon>
        <taxon>Murinae</taxon>
        <taxon>Mus</taxon>
        <taxon>Mus</taxon>
    </lineage>
</organism>
<feature type="domain" description="NACHT" evidence="9">
    <location>
        <begin position="133"/>
        <end position="442"/>
    </location>
</feature>
<dbReference type="Pfam" id="PF05729">
    <property type="entry name" value="NACHT"/>
    <property type="match status" value="1"/>
</dbReference>
<evidence type="ECO:0000259" key="9">
    <source>
        <dbReference type="PROSITE" id="PS50837"/>
    </source>
</evidence>
<evidence type="ECO:0000256" key="4">
    <source>
        <dbReference type="ARBA" id="ARBA00022614"/>
    </source>
</evidence>
<dbReference type="GO" id="GO:0050727">
    <property type="term" value="P:regulation of inflammatory response"/>
    <property type="evidence" value="ECO:0007669"/>
    <property type="project" value="TreeGrafter"/>
</dbReference>
<evidence type="ECO:0000256" key="3">
    <source>
        <dbReference type="ARBA" id="ARBA00022490"/>
    </source>
</evidence>
<dbReference type="InterPro" id="IPR041267">
    <property type="entry name" value="NLRP_HD2"/>
</dbReference>
<evidence type="ECO:0000256" key="6">
    <source>
        <dbReference type="ARBA" id="ARBA00022741"/>
    </source>
</evidence>
<dbReference type="SUPFAM" id="SSF52540">
    <property type="entry name" value="P-loop containing nucleoside triphosphate hydrolases"/>
    <property type="match status" value="1"/>
</dbReference>
<feature type="region of interest" description="Disordered" evidence="8">
    <location>
        <begin position="1"/>
        <end position="23"/>
    </location>
</feature>
<dbReference type="InterPro" id="IPR007111">
    <property type="entry name" value="NACHT_NTPase"/>
</dbReference>
<accession>A0A1G5SJM7</accession>
<keyword evidence="3" id="KW-0963">Cytoplasm</keyword>
<dbReference type="PROSITE" id="PS50837">
    <property type="entry name" value="NACHT"/>
    <property type="match status" value="1"/>
</dbReference>
<dbReference type="FunFam" id="3.40.50.300:FF:000897">
    <property type="entry name" value="NLR family pyrin domain containing 1"/>
    <property type="match status" value="1"/>
</dbReference>
<dbReference type="InterPro" id="IPR027417">
    <property type="entry name" value="P-loop_NTPase"/>
</dbReference>
<proteinExistence type="inferred from homology"/>
<evidence type="ECO:0000256" key="8">
    <source>
        <dbReference type="SAM" id="MobiDB-lite"/>
    </source>
</evidence>
<dbReference type="EMBL" id="LT629153">
    <property type="protein sequence ID" value="SDA08600.1"/>
    <property type="molecule type" value="Genomic_DNA"/>
</dbReference>
<sequence>MEESQSKQESSTKVAQHEGQEDVDPTFKTKKLMEVELMKHRVQLERNLKLRTFPGARTKQVKEALYPLLTWSSKSKNLFQNFTKLLLFKKLCQRGSENLVRESWYPCVPEEEAHMIDIQDLFGPNLGTQKKPQLVIIEGAAGIGKSTLARLVKRAWKEGKLYRNDFHHVFFFSCRELAQYEQLSLAELIVQGQEVPTAPIRQILSHPEKLLFILDGIDEPAWVLADQNPELCLHWSQTQPVHTLLGSLLGKSILPGASFLLTTRTTALQKFIPSLEQPCQVEVLGFTLFERKNYFYKYFGKKKGGVTTFTLVKSNSALLTLCEVPWVCWLVCTCLKKQMEQGGELSLTSQTTTALCLKYLSLTIPGQHMRTQLRDLCSLAAEGVCQRRTLFSESDLCKQGLDEHAIASFLKIGVLQKQASSLSYSFAHLCLQEFFAAMSYILDDSEERHADMKNDRIVETLVERYGRQNLFEAPTVRFLFGLLSKEELKKNRKALFLQPSWKDKVETTMAHPREIPTPSTTLPGFAPLSV</sequence>
<evidence type="ECO:0000256" key="5">
    <source>
        <dbReference type="ARBA" id="ARBA00022737"/>
    </source>
</evidence>
<gene>
    <name evidence="10" type="primary">OTTMUSWSBG00059289</name>
</gene>
<evidence type="ECO:0000256" key="2">
    <source>
        <dbReference type="ARBA" id="ARBA00008665"/>
    </source>
</evidence>
<feature type="region of interest" description="Disordered" evidence="8">
    <location>
        <begin position="511"/>
        <end position="530"/>
    </location>
</feature>
<dbReference type="Pfam" id="PF17776">
    <property type="entry name" value="NLRC4_HD2"/>
    <property type="match status" value="1"/>
</dbReference>
<dbReference type="GO" id="GO:0005829">
    <property type="term" value="C:cytosol"/>
    <property type="evidence" value="ECO:0007669"/>
    <property type="project" value="UniProtKB-SubCell"/>
</dbReference>
<evidence type="ECO:0000313" key="10">
    <source>
        <dbReference type="EMBL" id="SDA08600.1"/>
    </source>
</evidence>
<comment type="similarity">
    <text evidence="2">Belongs to the NLRP family.</text>
</comment>
<evidence type="ECO:0000256" key="1">
    <source>
        <dbReference type="ARBA" id="ARBA00004514"/>
    </source>
</evidence>
<name>A0A1G5SJM7_MOUSE</name>
<comment type="subcellular location">
    <subcellularLocation>
        <location evidence="1">Cytoplasm</location>
        <location evidence="1">Cytosol</location>
    </subcellularLocation>
</comment>
<reference evidence="10" key="1">
    <citation type="submission" date="2016-09" db="EMBL/GenBank/DDBJ databases">
        <title>Multiple mouse reference genomes defines strain specific haplotypes and novel coding sequences.</title>
        <authorList>
            <person name="Lilue J."/>
        </authorList>
    </citation>
    <scope>NUCLEOTIDE SEQUENCE</scope>
    <source>
        <strain evidence="10">WSB/EiJ</strain>
    </source>
</reference>
<keyword evidence="7" id="KW-0067">ATP-binding</keyword>
<evidence type="ECO:0000256" key="7">
    <source>
        <dbReference type="ARBA" id="ARBA00022840"/>
    </source>
</evidence>
<keyword evidence="4" id="KW-0433">Leucine-rich repeat</keyword>
<dbReference type="AlphaFoldDB" id="A0A1G5SJM7"/>
<dbReference type="GO" id="GO:0005524">
    <property type="term" value="F:ATP binding"/>
    <property type="evidence" value="ECO:0007669"/>
    <property type="project" value="UniProtKB-KW"/>
</dbReference>
<dbReference type="Gene3D" id="3.40.50.300">
    <property type="entry name" value="P-loop containing nucleotide triphosphate hydrolases"/>
    <property type="match status" value="1"/>
</dbReference>
<keyword evidence="6" id="KW-0547">Nucleotide-binding</keyword>
<dbReference type="PANTHER" id="PTHR45690:SF15">
    <property type="entry name" value="NACHT, LRR AND PYD DOMAINS-CONTAINING PROTEIN 14"/>
    <property type="match status" value="1"/>
</dbReference>
<dbReference type="InterPro" id="IPR041075">
    <property type="entry name" value="NOD1/2_WH"/>
</dbReference>